<protein>
    <submittedName>
        <fullName evidence="13">Uncharacterized protein</fullName>
    </submittedName>
</protein>
<comment type="caution">
    <text evidence="13">The sequence shown here is derived from an EMBL/GenBank/DDBJ whole genome shotgun (WGS) entry which is preliminary data.</text>
</comment>
<evidence type="ECO:0000256" key="12">
    <source>
        <dbReference type="SAM" id="Phobius"/>
    </source>
</evidence>
<keyword evidence="14" id="KW-1185">Reference proteome</keyword>
<proteinExistence type="inferred from homology"/>
<evidence type="ECO:0000256" key="2">
    <source>
        <dbReference type="ARBA" id="ARBA00004298"/>
    </source>
</evidence>
<keyword evidence="8" id="KW-0249">Electron transport</keyword>
<comment type="function">
    <text evidence="1">Accessory subunit of the mitochondrial membrane respiratory chain NADH dehydrogenase (Complex I), that is believed not to be involved in catalysis. Complex I functions in the transfer of electrons from NADH to the respiratory chain. The immediate electron acceptor for the enzyme is believed to be ubiquinone.</text>
</comment>
<sequence length="62" mass="7027">MVFGEINTWRNKAIFKPKFNNVLPGFLPALGLFTAYVIIETVMDSGKKDTHGDAKHDETKHH</sequence>
<dbReference type="GO" id="GO:0005743">
    <property type="term" value="C:mitochondrial inner membrane"/>
    <property type="evidence" value="ECO:0007669"/>
    <property type="project" value="UniProtKB-SubCell"/>
</dbReference>
<gene>
    <name evidence="13" type="ORF">RB653_005797</name>
</gene>
<evidence type="ECO:0000256" key="10">
    <source>
        <dbReference type="ARBA" id="ARBA00023128"/>
    </source>
</evidence>
<keyword evidence="5" id="KW-0679">Respiratory chain</keyword>
<keyword evidence="10" id="KW-0496">Mitochondrion</keyword>
<evidence type="ECO:0000256" key="5">
    <source>
        <dbReference type="ARBA" id="ARBA00022660"/>
    </source>
</evidence>
<dbReference type="Pfam" id="PF08122">
    <property type="entry name" value="NDUF_B12"/>
    <property type="match status" value="1"/>
</dbReference>
<evidence type="ECO:0000256" key="4">
    <source>
        <dbReference type="ARBA" id="ARBA00022448"/>
    </source>
</evidence>
<dbReference type="AlphaFoldDB" id="A0AAN7U1V1"/>
<accession>A0AAN7U1V1</accession>
<keyword evidence="6 12" id="KW-0812">Transmembrane</keyword>
<evidence type="ECO:0000256" key="11">
    <source>
        <dbReference type="ARBA" id="ARBA00023136"/>
    </source>
</evidence>
<keyword evidence="4" id="KW-0813">Transport</keyword>
<dbReference type="GO" id="GO:0022900">
    <property type="term" value="P:electron transport chain"/>
    <property type="evidence" value="ECO:0007669"/>
    <property type="project" value="InterPro"/>
</dbReference>
<dbReference type="Proteomes" id="UP001344447">
    <property type="component" value="Unassembled WGS sequence"/>
</dbReference>
<evidence type="ECO:0000256" key="6">
    <source>
        <dbReference type="ARBA" id="ARBA00022692"/>
    </source>
</evidence>
<reference evidence="13 14" key="1">
    <citation type="submission" date="2023-11" db="EMBL/GenBank/DDBJ databases">
        <title>Dfirmibasis_genome.</title>
        <authorList>
            <person name="Edelbroek B."/>
            <person name="Kjellin J."/>
            <person name="Jerlstrom-Hultqvist J."/>
            <person name="Soderbom F."/>
        </authorList>
    </citation>
    <scope>NUCLEOTIDE SEQUENCE [LARGE SCALE GENOMIC DNA]</scope>
    <source>
        <strain evidence="13 14">TNS-C-14</strain>
    </source>
</reference>
<name>A0AAN7U1V1_9MYCE</name>
<keyword evidence="7" id="KW-0999">Mitochondrion inner membrane</keyword>
<evidence type="ECO:0000313" key="13">
    <source>
        <dbReference type="EMBL" id="KAK5584189.1"/>
    </source>
</evidence>
<organism evidence="13 14">
    <name type="scientific">Dictyostelium firmibasis</name>
    <dbReference type="NCBI Taxonomy" id="79012"/>
    <lineage>
        <taxon>Eukaryota</taxon>
        <taxon>Amoebozoa</taxon>
        <taxon>Evosea</taxon>
        <taxon>Eumycetozoa</taxon>
        <taxon>Dictyostelia</taxon>
        <taxon>Dictyosteliales</taxon>
        <taxon>Dictyosteliaceae</taxon>
        <taxon>Dictyostelium</taxon>
    </lineage>
</organism>
<evidence type="ECO:0000256" key="3">
    <source>
        <dbReference type="ARBA" id="ARBA00005667"/>
    </source>
</evidence>
<evidence type="ECO:0000256" key="1">
    <source>
        <dbReference type="ARBA" id="ARBA00003195"/>
    </source>
</evidence>
<evidence type="ECO:0000313" key="14">
    <source>
        <dbReference type="Proteomes" id="UP001344447"/>
    </source>
</evidence>
<feature type="transmembrane region" description="Helical" evidence="12">
    <location>
        <begin position="21"/>
        <end position="39"/>
    </location>
</feature>
<keyword evidence="9 12" id="KW-1133">Transmembrane helix</keyword>
<comment type="subcellular location">
    <subcellularLocation>
        <location evidence="2">Mitochondrion inner membrane</location>
        <topology evidence="2">Single-pass membrane protein</topology>
        <orientation evidence="2">Matrix side</orientation>
    </subcellularLocation>
</comment>
<keyword evidence="11 12" id="KW-0472">Membrane</keyword>
<comment type="similarity">
    <text evidence="3">Belongs to the complex I NDUFB3 subunit family.</text>
</comment>
<evidence type="ECO:0000256" key="7">
    <source>
        <dbReference type="ARBA" id="ARBA00022792"/>
    </source>
</evidence>
<evidence type="ECO:0000256" key="9">
    <source>
        <dbReference type="ARBA" id="ARBA00022989"/>
    </source>
</evidence>
<evidence type="ECO:0000256" key="8">
    <source>
        <dbReference type="ARBA" id="ARBA00022982"/>
    </source>
</evidence>
<dbReference type="EMBL" id="JAVFKY010000001">
    <property type="protein sequence ID" value="KAK5584189.1"/>
    <property type="molecule type" value="Genomic_DNA"/>
</dbReference>
<dbReference type="InterPro" id="IPR012576">
    <property type="entry name" value="NDUFB3"/>
</dbReference>